<keyword evidence="4 5" id="KW-0472">Membrane</keyword>
<evidence type="ECO:0000313" key="8">
    <source>
        <dbReference type="Proteomes" id="UP001609376"/>
    </source>
</evidence>
<dbReference type="Gene3D" id="1.20.1250.20">
    <property type="entry name" value="MFS general substrate transporter like domains"/>
    <property type="match status" value="1"/>
</dbReference>
<keyword evidence="8" id="KW-1185">Reference proteome</keyword>
<dbReference type="PROSITE" id="PS50850">
    <property type="entry name" value="MFS"/>
    <property type="match status" value="1"/>
</dbReference>
<evidence type="ECO:0000256" key="1">
    <source>
        <dbReference type="ARBA" id="ARBA00004141"/>
    </source>
</evidence>
<evidence type="ECO:0000256" key="5">
    <source>
        <dbReference type="SAM" id="Phobius"/>
    </source>
</evidence>
<feature type="transmembrane region" description="Helical" evidence="5">
    <location>
        <begin position="275"/>
        <end position="297"/>
    </location>
</feature>
<comment type="subcellular location">
    <subcellularLocation>
        <location evidence="1">Membrane</location>
        <topology evidence="1">Multi-pass membrane protein</topology>
    </subcellularLocation>
</comment>
<feature type="transmembrane region" description="Helical" evidence="5">
    <location>
        <begin position="87"/>
        <end position="106"/>
    </location>
</feature>
<feature type="transmembrane region" description="Helical" evidence="5">
    <location>
        <begin position="20"/>
        <end position="37"/>
    </location>
</feature>
<dbReference type="InterPro" id="IPR036259">
    <property type="entry name" value="MFS_trans_sf"/>
</dbReference>
<dbReference type="RefSeq" id="WP_395133124.1">
    <property type="nucleotide sequence ID" value="NZ_JBIMPR010000005.1"/>
</dbReference>
<feature type="transmembrane region" description="Helical" evidence="5">
    <location>
        <begin position="342"/>
        <end position="360"/>
    </location>
</feature>
<evidence type="ECO:0000256" key="3">
    <source>
        <dbReference type="ARBA" id="ARBA00022989"/>
    </source>
</evidence>
<feature type="transmembrane region" description="Helical" evidence="5">
    <location>
        <begin position="206"/>
        <end position="224"/>
    </location>
</feature>
<gene>
    <name evidence="7" type="ORF">ACHFJ0_07960</name>
</gene>
<feature type="transmembrane region" description="Helical" evidence="5">
    <location>
        <begin position="366"/>
        <end position="388"/>
    </location>
</feature>
<proteinExistence type="predicted"/>
<dbReference type="Proteomes" id="UP001609376">
    <property type="component" value="Unassembled WGS sequence"/>
</dbReference>
<feature type="transmembrane region" description="Helical" evidence="5">
    <location>
        <begin position="112"/>
        <end position="133"/>
    </location>
</feature>
<accession>A0ABW7LIK9</accession>
<evidence type="ECO:0000256" key="2">
    <source>
        <dbReference type="ARBA" id="ARBA00022692"/>
    </source>
</evidence>
<feature type="transmembrane region" description="Helical" evidence="5">
    <location>
        <begin position="470"/>
        <end position="489"/>
    </location>
</feature>
<name>A0ABW7LIK9_9RHOB</name>
<feature type="transmembrane region" description="Helical" evidence="5">
    <location>
        <begin position="176"/>
        <end position="194"/>
    </location>
</feature>
<protein>
    <submittedName>
        <fullName evidence="7">MDR family MFS transporter</fullName>
    </submittedName>
</protein>
<reference evidence="7 8" key="1">
    <citation type="submission" date="2024-10" db="EMBL/GenBank/DDBJ databases">
        <title>Paracoccus drimophilus sp. nov., a novel bacterium from corn roots in Hunan.</title>
        <authorList>
            <person name="Li X."/>
        </authorList>
    </citation>
    <scope>NUCLEOTIDE SEQUENCE [LARGE SCALE GENOMIC DNA]</scope>
    <source>
        <strain evidence="7 8">NGMCC 1.201697</strain>
    </source>
</reference>
<keyword evidence="3 5" id="KW-1133">Transmembrane helix</keyword>
<dbReference type="EMBL" id="JBIMPR010000005">
    <property type="protein sequence ID" value="MFH5774174.1"/>
    <property type="molecule type" value="Genomic_DNA"/>
</dbReference>
<organism evidence="7 8">
    <name type="scientific">Paracoccus broussonetiae subsp. drimophilus</name>
    <dbReference type="NCBI Taxonomy" id="3373869"/>
    <lineage>
        <taxon>Bacteria</taxon>
        <taxon>Pseudomonadati</taxon>
        <taxon>Pseudomonadota</taxon>
        <taxon>Alphaproteobacteria</taxon>
        <taxon>Rhodobacterales</taxon>
        <taxon>Paracoccaceae</taxon>
        <taxon>Paracoccus</taxon>
        <taxon>Paracoccus broussonetiae</taxon>
    </lineage>
</organism>
<dbReference type="Gene3D" id="1.20.1720.10">
    <property type="entry name" value="Multidrug resistance protein D"/>
    <property type="match status" value="1"/>
</dbReference>
<dbReference type="PANTHER" id="PTHR23501">
    <property type="entry name" value="MAJOR FACILITATOR SUPERFAMILY"/>
    <property type="match status" value="1"/>
</dbReference>
<evidence type="ECO:0000256" key="4">
    <source>
        <dbReference type="ARBA" id="ARBA00023136"/>
    </source>
</evidence>
<dbReference type="InterPro" id="IPR020846">
    <property type="entry name" value="MFS_dom"/>
</dbReference>
<dbReference type="InterPro" id="IPR011701">
    <property type="entry name" value="MFS"/>
</dbReference>
<feature type="transmembrane region" description="Helical" evidence="5">
    <location>
        <begin position="57"/>
        <end position="75"/>
    </location>
</feature>
<dbReference type="PANTHER" id="PTHR23501:SF197">
    <property type="entry name" value="COMD"/>
    <property type="match status" value="1"/>
</dbReference>
<keyword evidence="2 5" id="KW-0812">Transmembrane</keyword>
<dbReference type="CDD" id="cd17502">
    <property type="entry name" value="MFS_Azr1_MDR_like"/>
    <property type="match status" value="1"/>
</dbReference>
<feature type="transmembrane region" description="Helical" evidence="5">
    <location>
        <begin position="309"/>
        <end position="330"/>
    </location>
</feature>
<evidence type="ECO:0000259" key="6">
    <source>
        <dbReference type="PROSITE" id="PS50850"/>
    </source>
</evidence>
<feature type="transmembrane region" description="Helical" evidence="5">
    <location>
        <begin position="236"/>
        <end position="254"/>
    </location>
</feature>
<feature type="transmembrane region" description="Helical" evidence="5">
    <location>
        <begin position="145"/>
        <end position="164"/>
    </location>
</feature>
<dbReference type="Pfam" id="PF07690">
    <property type="entry name" value="MFS_1"/>
    <property type="match status" value="1"/>
</dbReference>
<dbReference type="SUPFAM" id="SSF103473">
    <property type="entry name" value="MFS general substrate transporter"/>
    <property type="match status" value="1"/>
</dbReference>
<feature type="domain" description="Major facilitator superfamily (MFS) profile" evidence="6">
    <location>
        <begin position="22"/>
        <end position="494"/>
    </location>
</feature>
<comment type="caution">
    <text evidence="7">The sequence shown here is derived from an EMBL/GenBank/DDBJ whole genome shotgun (WGS) entry which is preliminary data.</text>
</comment>
<evidence type="ECO:0000313" key="7">
    <source>
        <dbReference type="EMBL" id="MFH5774174.1"/>
    </source>
</evidence>
<sequence length="517" mass="54470">MSNHVQPTVGPSGLTHRRRMAIFSFLMLSLFMATLDNQVVSTALPTIIGEFGAIERFAWIGSAYLLAQSAIMPVYGKLGDLFGRKYVMMFAVGLFTIGSLLCGLSWSMDSLIAARVFQGLGAGGIMVSIFSINADLFEPRERARYQSFSSLVLMASGSIGPTLGGTMSQYLGWRSIFLINLPIGIIALAGLMFMLPYRRPERQPKIDYVGALTLAIAISGLVLWADSQSLFGSLTAWPSLALPVISALALTIWLRVERRAAEPVIPLGLFRDRNFSLLLIVGIVSGGIGIGLVNYHALFLQMTTGLSPAHAGLFFIAITAGIAGGSLTAGRLISRTGHYKPWLVLGLFLSTLCLAGLMVLPLHVPFWAVAAVLLAQGIAIGLGQQAPVIGVQIASPTKDVGAATGAVTLSRMGGAALAISIYGAILTDQLMRAVVPGVGSIAEMTPDRMAALPPAAREGVAAAFRGAFDWVYFSAVVIAAVGFLAAAMLRPVQLAPIGEAEKPQAKPADMQAAPRAG</sequence>